<feature type="compositionally biased region" description="Polar residues" evidence="5">
    <location>
        <begin position="117"/>
        <end position="129"/>
    </location>
</feature>
<keyword evidence="8" id="KW-1185">Reference proteome</keyword>
<name>A0ABV2FL43_9STRE</name>
<keyword evidence="1" id="KW-0134">Cell wall</keyword>
<dbReference type="Gene3D" id="2.60.40.4300">
    <property type="match status" value="1"/>
</dbReference>
<accession>A0ABV2FL43</accession>
<gene>
    <name evidence="7" type="ORF">ABID29_002445</name>
</gene>
<feature type="compositionally biased region" description="Pro residues" evidence="5">
    <location>
        <begin position="95"/>
        <end position="105"/>
    </location>
</feature>
<feature type="domain" description="Gram-positive cocci surface proteins LPxTG" evidence="6">
    <location>
        <begin position="126"/>
        <end position="160"/>
    </location>
</feature>
<dbReference type="PROSITE" id="PS50847">
    <property type="entry name" value="GRAM_POS_ANCHORING"/>
    <property type="match status" value="1"/>
</dbReference>
<dbReference type="NCBIfam" id="TIGR01167">
    <property type="entry name" value="LPXTG_anchor"/>
    <property type="match status" value="1"/>
</dbReference>
<organism evidence="7 8">
    <name type="scientific">Streptococcus rupicaprae</name>
    <dbReference type="NCBI Taxonomy" id="759619"/>
    <lineage>
        <taxon>Bacteria</taxon>
        <taxon>Bacillati</taxon>
        <taxon>Bacillota</taxon>
        <taxon>Bacilli</taxon>
        <taxon>Lactobacillales</taxon>
        <taxon>Streptococcaceae</taxon>
        <taxon>Streptococcus</taxon>
    </lineage>
</organism>
<evidence type="ECO:0000256" key="5">
    <source>
        <dbReference type="SAM" id="MobiDB-lite"/>
    </source>
</evidence>
<feature type="non-terminal residue" evidence="7">
    <location>
        <position position="1"/>
    </location>
</feature>
<dbReference type="EMBL" id="JBEPLO010000047">
    <property type="protein sequence ID" value="MET3559291.1"/>
    <property type="molecule type" value="Genomic_DNA"/>
</dbReference>
<dbReference type="Pfam" id="PF17966">
    <property type="entry name" value="Muc_B2"/>
    <property type="match status" value="1"/>
</dbReference>
<keyword evidence="3" id="KW-0732">Signal</keyword>
<feature type="region of interest" description="Disordered" evidence="5">
    <location>
        <begin position="82"/>
        <end position="129"/>
    </location>
</feature>
<dbReference type="Proteomes" id="UP001549122">
    <property type="component" value="Unassembled WGS sequence"/>
</dbReference>
<evidence type="ECO:0000256" key="3">
    <source>
        <dbReference type="ARBA" id="ARBA00022729"/>
    </source>
</evidence>
<comment type="caution">
    <text evidence="7">The sequence shown here is derived from an EMBL/GenBank/DDBJ whole genome shotgun (WGS) entry which is preliminary data.</text>
</comment>
<reference evidence="7 8" key="1">
    <citation type="submission" date="2024-06" db="EMBL/GenBank/DDBJ databases">
        <title>Genomic Encyclopedia of Type Strains, Phase IV (KMG-IV): sequencing the most valuable type-strain genomes for metagenomic binning, comparative biology and taxonomic classification.</title>
        <authorList>
            <person name="Goeker M."/>
        </authorList>
    </citation>
    <scope>NUCLEOTIDE SEQUENCE [LARGE SCALE GENOMIC DNA]</scope>
    <source>
        <strain evidence="7 8">DSM 28303</strain>
    </source>
</reference>
<keyword evidence="4" id="KW-0572">Peptidoglycan-anchor</keyword>
<evidence type="ECO:0000259" key="6">
    <source>
        <dbReference type="PROSITE" id="PS50847"/>
    </source>
</evidence>
<dbReference type="InterPro" id="IPR041495">
    <property type="entry name" value="Mub_B2"/>
</dbReference>
<evidence type="ECO:0000256" key="2">
    <source>
        <dbReference type="ARBA" id="ARBA00022525"/>
    </source>
</evidence>
<sequence length="160" mass="17132">AGNELAPAVTQTVTYTRTVTTNDVTGEQTFGEWATTNKELPAVTSPEVAQHTTDRQVVEALTTTADTADIEEVVVYKKQVQVIDQPDQPTRPNLPSQPTPAPKPEVPAKLDAATGAQVPSTPTQTLPKTGEETSLLSLVGAILFSSFSIFLAKSKKREED</sequence>
<keyword evidence="2" id="KW-0964">Secreted</keyword>
<protein>
    <submittedName>
        <fullName evidence="7">LPXTG-motif cell wall-anchored protein</fullName>
    </submittedName>
</protein>
<dbReference type="Pfam" id="PF00746">
    <property type="entry name" value="Gram_pos_anchor"/>
    <property type="match status" value="1"/>
</dbReference>
<dbReference type="InterPro" id="IPR019931">
    <property type="entry name" value="LPXTG_anchor"/>
</dbReference>
<evidence type="ECO:0000256" key="4">
    <source>
        <dbReference type="ARBA" id="ARBA00023088"/>
    </source>
</evidence>
<dbReference type="RefSeq" id="WP_354366377.1">
    <property type="nucleotide sequence ID" value="NZ_JBEPLO010000047.1"/>
</dbReference>
<evidence type="ECO:0000313" key="7">
    <source>
        <dbReference type="EMBL" id="MET3559291.1"/>
    </source>
</evidence>
<evidence type="ECO:0000256" key="1">
    <source>
        <dbReference type="ARBA" id="ARBA00022512"/>
    </source>
</evidence>
<evidence type="ECO:0000313" key="8">
    <source>
        <dbReference type="Proteomes" id="UP001549122"/>
    </source>
</evidence>
<proteinExistence type="predicted"/>